<accession>A0A382IP62</accession>
<gene>
    <name evidence="1" type="ORF">METZ01_LOCUS253517</name>
</gene>
<proteinExistence type="predicted"/>
<sequence>MYPSIRACLTISLIAKPNDESFGLSLHSCSNSASPRD</sequence>
<dbReference type="EMBL" id="UINC01068216">
    <property type="protein sequence ID" value="SVC00663.1"/>
    <property type="molecule type" value="Genomic_DNA"/>
</dbReference>
<dbReference type="AlphaFoldDB" id="A0A382IP62"/>
<protein>
    <submittedName>
        <fullName evidence="1">Uncharacterized protein</fullName>
    </submittedName>
</protein>
<reference evidence="1" key="1">
    <citation type="submission" date="2018-05" db="EMBL/GenBank/DDBJ databases">
        <authorList>
            <person name="Lanie J.A."/>
            <person name="Ng W.-L."/>
            <person name="Kazmierczak K.M."/>
            <person name="Andrzejewski T.M."/>
            <person name="Davidsen T.M."/>
            <person name="Wayne K.J."/>
            <person name="Tettelin H."/>
            <person name="Glass J.I."/>
            <person name="Rusch D."/>
            <person name="Podicherti R."/>
            <person name="Tsui H.-C.T."/>
            <person name="Winkler M.E."/>
        </authorList>
    </citation>
    <scope>NUCLEOTIDE SEQUENCE</scope>
</reference>
<name>A0A382IP62_9ZZZZ</name>
<evidence type="ECO:0000313" key="1">
    <source>
        <dbReference type="EMBL" id="SVC00663.1"/>
    </source>
</evidence>
<organism evidence="1">
    <name type="scientific">marine metagenome</name>
    <dbReference type="NCBI Taxonomy" id="408172"/>
    <lineage>
        <taxon>unclassified sequences</taxon>
        <taxon>metagenomes</taxon>
        <taxon>ecological metagenomes</taxon>
    </lineage>
</organism>